<keyword evidence="1" id="KW-0472">Membrane</keyword>
<keyword evidence="1" id="KW-1133">Transmembrane helix</keyword>
<feature type="transmembrane region" description="Helical" evidence="1">
    <location>
        <begin position="6"/>
        <end position="30"/>
    </location>
</feature>
<comment type="caution">
    <text evidence="2">The sequence shown here is derived from an EMBL/GenBank/DDBJ whole genome shotgun (WGS) entry which is preliminary data.</text>
</comment>
<accession>A0A364JTG7</accession>
<dbReference type="EMBL" id="QLMK01000011">
    <property type="protein sequence ID" value="RAK27076.1"/>
    <property type="molecule type" value="Genomic_DNA"/>
</dbReference>
<protein>
    <submittedName>
        <fullName evidence="2">Uncharacterized protein</fullName>
    </submittedName>
</protein>
<reference evidence="2 4" key="1">
    <citation type="submission" date="2018-06" db="EMBL/GenBank/DDBJ databases">
        <title>Genomic Encyclopedia of Type Strains, Phase IV (KMG-IV): sequencing the most valuable type-strain genomes for metagenomic binning, comparative biology and taxonomic classification.</title>
        <authorList>
            <person name="Goeker M."/>
        </authorList>
    </citation>
    <scope>NUCLEOTIDE SEQUENCE [LARGE SCALE GENOMIC DNA]</scope>
    <source>
        <strain evidence="2 4">DSM 26720</strain>
    </source>
</reference>
<gene>
    <name evidence="3" type="ORF">C7374_105178</name>
    <name evidence="2" type="ORF">C7374_11170</name>
</gene>
<evidence type="ECO:0000256" key="1">
    <source>
        <dbReference type="SAM" id="Phobius"/>
    </source>
</evidence>
<evidence type="ECO:0000313" key="2">
    <source>
        <dbReference type="EMBL" id="RAK27076.1"/>
    </source>
</evidence>
<keyword evidence="4" id="KW-1185">Reference proteome</keyword>
<dbReference type="AlphaFoldDB" id="A0A364JTG7"/>
<organism evidence="2 4">
    <name type="scientific">Falsochrobactrum ovis</name>
    <dbReference type="NCBI Taxonomy" id="1293442"/>
    <lineage>
        <taxon>Bacteria</taxon>
        <taxon>Pseudomonadati</taxon>
        <taxon>Pseudomonadota</taxon>
        <taxon>Alphaproteobacteria</taxon>
        <taxon>Hyphomicrobiales</taxon>
        <taxon>Brucellaceae</taxon>
        <taxon>Falsochrobactrum</taxon>
    </lineage>
</organism>
<evidence type="ECO:0000313" key="3">
    <source>
        <dbReference type="EMBL" id="RAK29127.1"/>
    </source>
</evidence>
<proteinExistence type="predicted"/>
<name>A0A364JTG7_9HYPH</name>
<dbReference type="Proteomes" id="UP000249453">
    <property type="component" value="Unassembled WGS sequence"/>
</dbReference>
<keyword evidence="1" id="KW-0812">Transmembrane</keyword>
<sequence>MNWLETFIIAAGAVLVAASLISLISLYFAWSVM</sequence>
<evidence type="ECO:0000313" key="4">
    <source>
        <dbReference type="Proteomes" id="UP000249453"/>
    </source>
</evidence>
<dbReference type="EMBL" id="QLMK01000005">
    <property type="protein sequence ID" value="RAK29127.1"/>
    <property type="molecule type" value="Genomic_DNA"/>
</dbReference>